<protein>
    <submittedName>
        <fullName evidence="2">Uncharacterized protein</fullName>
    </submittedName>
</protein>
<evidence type="ECO:0000313" key="2">
    <source>
        <dbReference type="EMBL" id="AAS71003.1"/>
    </source>
</evidence>
<name>Q72PN3_LEPIC</name>
<organism evidence="2 3">
    <name type="scientific">Leptospira interrogans serogroup Icterohaemorrhagiae serovar copenhageni (strain Fiocruz L1-130)</name>
    <dbReference type="NCBI Taxonomy" id="267671"/>
    <lineage>
        <taxon>Bacteria</taxon>
        <taxon>Pseudomonadati</taxon>
        <taxon>Spirochaetota</taxon>
        <taxon>Spirochaetia</taxon>
        <taxon>Leptospirales</taxon>
        <taxon>Leptospiraceae</taxon>
        <taxon>Leptospira</taxon>
    </lineage>
</organism>
<keyword evidence="1" id="KW-0812">Transmembrane</keyword>
<evidence type="ECO:0000313" key="3">
    <source>
        <dbReference type="Proteomes" id="UP000007037"/>
    </source>
</evidence>
<keyword evidence="1" id="KW-1133">Transmembrane helix</keyword>
<gene>
    <name evidence="2" type="ordered locus">LIC_12435</name>
</gene>
<accession>Q72PN3</accession>
<dbReference type="KEGG" id="lic:LIC_12435"/>
<feature type="transmembrane region" description="Helical" evidence="1">
    <location>
        <begin position="7"/>
        <end position="27"/>
    </location>
</feature>
<dbReference type="Proteomes" id="UP000007037">
    <property type="component" value="Chromosome I"/>
</dbReference>
<evidence type="ECO:0000256" key="1">
    <source>
        <dbReference type="SAM" id="Phobius"/>
    </source>
</evidence>
<proteinExistence type="predicted"/>
<reference evidence="2 3" key="1">
    <citation type="journal article" date="2004" name="J. Bacteriol.">
        <title>Comparative genomics of two Leptospira interrogans serovars reveals novel insights into physiology and pathogenesis.</title>
        <authorList>
            <person name="Nascimento A.L."/>
            <person name="Ko A.I."/>
            <person name="Martins E.A."/>
            <person name="Monteiro-Vitorello C.B."/>
            <person name="Ho P.L."/>
            <person name="Haake D.A."/>
            <person name="Verjovski-Almeida S."/>
            <person name="Hartskeerl R.A."/>
            <person name="Marques M.V."/>
            <person name="Oliveira M.C."/>
            <person name="Menck C.F."/>
            <person name="Leite L.C."/>
            <person name="Carrer H."/>
            <person name="Coutinho L.L."/>
            <person name="Degrave W.M."/>
            <person name="Dellagostin O.A."/>
            <person name="El-Dorry H."/>
            <person name="Ferro E.S."/>
            <person name="Ferro M.I."/>
            <person name="Furlan L.R."/>
            <person name="Gamberini M."/>
            <person name="Giglioti E.A."/>
            <person name="Goes-Neto A."/>
            <person name="Goldman G.H."/>
            <person name="Goldman M.H."/>
            <person name="Harakava R."/>
            <person name="Jeronimo S.M."/>
            <person name="Junqueira-De-Azevedo I.L."/>
            <person name="Kimura E.T."/>
            <person name="Kuramae E.E."/>
            <person name="Lemos E.G."/>
            <person name="Lemos M.V."/>
            <person name="Marino C.L."/>
            <person name="Nunes L.R."/>
            <person name="De Oliveira R.C."/>
            <person name="Pereira G.G."/>
            <person name="Reis M.S."/>
            <person name="Schriefer A."/>
            <person name="Siqueira W.J."/>
            <person name="Sommer P."/>
            <person name="Tsai S.M."/>
            <person name="Simpson A.J."/>
            <person name="Ferro J.A."/>
            <person name="Camargo L.E."/>
            <person name="Kitajima J.P."/>
            <person name="Setubal J.C."/>
            <person name="Van Sluys M.A."/>
        </authorList>
    </citation>
    <scope>NUCLEOTIDE SEQUENCE [LARGE SCALE GENOMIC DNA]</scope>
    <source>
        <strain evidence="2 3">Fiocruz L1-130</strain>
    </source>
</reference>
<dbReference type="EMBL" id="AE016823">
    <property type="protein sequence ID" value="AAS71003.1"/>
    <property type="molecule type" value="Genomic_DNA"/>
</dbReference>
<dbReference type="HOGENOM" id="CLU_2717481_0_0_12"/>
<sequence length="72" mass="8495">MAAFGEITLLVYVFFYILFLYFCNCFSETGLSASVNKLKNVEKCWHFLFYQFIDPASIPAALFRRNFRNSIF</sequence>
<dbReference type="AlphaFoldDB" id="Q72PN3"/>
<keyword evidence="1" id="KW-0472">Membrane</keyword>